<dbReference type="Proteomes" id="UP001420932">
    <property type="component" value="Unassembled WGS sequence"/>
</dbReference>
<dbReference type="SUPFAM" id="SSF54928">
    <property type="entry name" value="RNA-binding domain, RBD"/>
    <property type="match status" value="1"/>
</dbReference>
<accession>A0AAP0L1G0</accession>
<comment type="caution">
    <text evidence="1">The sequence shown here is derived from an EMBL/GenBank/DDBJ whole genome shotgun (WGS) entry which is preliminary data.</text>
</comment>
<dbReference type="InterPro" id="IPR012677">
    <property type="entry name" value="Nucleotide-bd_a/b_plait_sf"/>
</dbReference>
<dbReference type="AlphaFoldDB" id="A0AAP0L1G0"/>
<dbReference type="InterPro" id="IPR035979">
    <property type="entry name" value="RBD_domain_sf"/>
</dbReference>
<name>A0AAP0L1G0_9MAGN</name>
<evidence type="ECO:0000313" key="2">
    <source>
        <dbReference type="Proteomes" id="UP001420932"/>
    </source>
</evidence>
<organism evidence="1 2">
    <name type="scientific">Stephania yunnanensis</name>
    <dbReference type="NCBI Taxonomy" id="152371"/>
    <lineage>
        <taxon>Eukaryota</taxon>
        <taxon>Viridiplantae</taxon>
        <taxon>Streptophyta</taxon>
        <taxon>Embryophyta</taxon>
        <taxon>Tracheophyta</taxon>
        <taxon>Spermatophyta</taxon>
        <taxon>Magnoliopsida</taxon>
        <taxon>Ranunculales</taxon>
        <taxon>Menispermaceae</taxon>
        <taxon>Menispermoideae</taxon>
        <taxon>Cissampelideae</taxon>
        <taxon>Stephania</taxon>
    </lineage>
</organism>
<dbReference type="PANTHER" id="PTHR32343:SF29">
    <property type="entry name" value="RNA-BINDING (RRM_RBD_RNP MOTIFS) FAMILY PROTEIN"/>
    <property type="match status" value="1"/>
</dbReference>
<protein>
    <recommendedName>
        <fullName evidence="3">RRM domain-containing protein</fullName>
    </recommendedName>
</protein>
<dbReference type="EMBL" id="JBBNAF010000002">
    <property type="protein sequence ID" value="KAK9162717.1"/>
    <property type="molecule type" value="Genomic_DNA"/>
</dbReference>
<evidence type="ECO:0008006" key="3">
    <source>
        <dbReference type="Google" id="ProtNLM"/>
    </source>
</evidence>
<proteinExistence type="predicted"/>
<keyword evidence="2" id="KW-1185">Reference proteome</keyword>
<evidence type="ECO:0000313" key="1">
    <source>
        <dbReference type="EMBL" id="KAK9162717.1"/>
    </source>
</evidence>
<dbReference type="GO" id="GO:0003676">
    <property type="term" value="F:nucleic acid binding"/>
    <property type="evidence" value="ECO:0007669"/>
    <property type="project" value="InterPro"/>
</dbReference>
<gene>
    <name evidence="1" type="ORF">Syun_003619</name>
</gene>
<reference evidence="1 2" key="1">
    <citation type="submission" date="2024-01" db="EMBL/GenBank/DDBJ databases">
        <title>Genome assemblies of Stephania.</title>
        <authorList>
            <person name="Yang L."/>
        </authorList>
    </citation>
    <scope>NUCLEOTIDE SEQUENCE [LARGE SCALE GENOMIC DNA]</scope>
    <source>
        <strain evidence="1">YNDBR</strain>
        <tissue evidence="1">Leaf</tissue>
    </source>
</reference>
<dbReference type="Gene3D" id="3.30.70.330">
    <property type="match status" value="1"/>
</dbReference>
<dbReference type="PANTHER" id="PTHR32343">
    <property type="entry name" value="SERINE/ARGININE-RICH SPLICING FACTOR"/>
    <property type="match status" value="1"/>
</dbReference>
<sequence>MFSWKNLKRDIKEFFSFSRDIEYVEMQSESARSQIAYVTFKDSQGAEIALLLSVLNGFTAGSKWMAMKNIVKLNTICFGCLGEYLVIE</sequence>